<comment type="caution">
    <text evidence="11">The sequence shown here is derived from an EMBL/GenBank/DDBJ whole genome shotgun (WGS) entry which is preliminary data.</text>
</comment>
<dbReference type="Pfam" id="PF01274">
    <property type="entry name" value="MS_TIM-barrel"/>
    <property type="match status" value="1"/>
</dbReference>
<dbReference type="PIRSF" id="PIRSF001363">
    <property type="entry name" value="Malate_synth"/>
    <property type="match status" value="1"/>
</dbReference>
<dbReference type="EMBL" id="BNJJ01000019">
    <property type="protein sequence ID" value="GHO87819.1"/>
    <property type="molecule type" value="Genomic_DNA"/>
</dbReference>
<evidence type="ECO:0000256" key="6">
    <source>
        <dbReference type="ARBA" id="ARBA00047918"/>
    </source>
</evidence>
<feature type="domain" description="Malate synthase C-terminal" evidence="10">
    <location>
        <begin position="412"/>
        <end position="531"/>
    </location>
</feature>
<dbReference type="Gene3D" id="3.20.20.360">
    <property type="entry name" value="Malate synthase, domain 3"/>
    <property type="match status" value="1"/>
</dbReference>
<evidence type="ECO:0000256" key="1">
    <source>
        <dbReference type="ARBA" id="ARBA00006394"/>
    </source>
</evidence>
<evidence type="ECO:0000256" key="3">
    <source>
        <dbReference type="ARBA" id="ARBA00022435"/>
    </source>
</evidence>
<evidence type="ECO:0000259" key="9">
    <source>
        <dbReference type="Pfam" id="PF20656"/>
    </source>
</evidence>
<proteinExistence type="inferred from homology"/>
<dbReference type="NCBIfam" id="TIGR01344">
    <property type="entry name" value="malate_syn_A"/>
    <property type="match status" value="1"/>
</dbReference>
<organism evidence="11 12">
    <name type="scientific">Dictyobacter formicarum</name>
    <dbReference type="NCBI Taxonomy" id="2778368"/>
    <lineage>
        <taxon>Bacteria</taxon>
        <taxon>Bacillati</taxon>
        <taxon>Chloroflexota</taxon>
        <taxon>Ktedonobacteria</taxon>
        <taxon>Ktedonobacterales</taxon>
        <taxon>Dictyobacteraceae</taxon>
        <taxon>Dictyobacter</taxon>
    </lineage>
</organism>
<dbReference type="Pfam" id="PF20656">
    <property type="entry name" value="MS_N"/>
    <property type="match status" value="1"/>
</dbReference>
<keyword evidence="12" id="KW-1185">Reference proteome</keyword>
<dbReference type="PANTHER" id="PTHR42902:SF1">
    <property type="entry name" value="MALATE SYNTHASE 1-RELATED"/>
    <property type="match status" value="1"/>
</dbReference>
<evidence type="ECO:0000256" key="4">
    <source>
        <dbReference type="ARBA" id="ARBA00022532"/>
    </source>
</evidence>
<dbReference type="InterPro" id="IPR001465">
    <property type="entry name" value="Malate_synthase_TIM"/>
</dbReference>
<dbReference type="SUPFAM" id="SSF51645">
    <property type="entry name" value="Malate synthase G"/>
    <property type="match status" value="1"/>
</dbReference>
<dbReference type="Proteomes" id="UP000635565">
    <property type="component" value="Unassembled WGS sequence"/>
</dbReference>
<keyword evidence="4 7" id="KW-0816">Tricarboxylic acid cycle</keyword>
<evidence type="ECO:0000256" key="5">
    <source>
        <dbReference type="ARBA" id="ARBA00022679"/>
    </source>
</evidence>
<accession>A0ABQ3VQ57</accession>
<evidence type="ECO:0000259" key="10">
    <source>
        <dbReference type="Pfam" id="PF20659"/>
    </source>
</evidence>
<keyword evidence="3 7" id="KW-0329">Glyoxylate bypass</keyword>
<dbReference type="InterPro" id="IPR048356">
    <property type="entry name" value="MS_N"/>
</dbReference>
<dbReference type="Gene3D" id="1.20.1220.12">
    <property type="entry name" value="Malate synthase, domain III"/>
    <property type="match status" value="1"/>
</dbReference>
<dbReference type="Pfam" id="PF20659">
    <property type="entry name" value="MS_C"/>
    <property type="match status" value="1"/>
</dbReference>
<feature type="domain" description="Malate synthase N-terminal" evidence="9">
    <location>
        <begin position="9"/>
        <end position="72"/>
    </location>
</feature>
<dbReference type="RefSeq" id="WP_201365347.1">
    <property type="nucleotide sequence ID" value="NZ_BNJJ01000019.1"/>
</dbReference>
<dbReference type="PROSITE" id="PS00510">
    <property type="entry name" value="MALATE_SYNTHASE"/>
    <property type="match status" value="1"/>
</dbReference>
<comment type="pathway">
    <text evidence="7">Carbohydrate metabolism; glyoxylate cycle; (S)-malate from isocitrate: step 2/2.</text>
</comment>
<evidence type="ECO:0000256" key="7">
    <source>
        <dbReference type="RuleBase" id="RU000555"/>
    </source>
</evidence>
<comment type="catalytic activity">
    <reaction evidence="6 7">
        <text>glyoxylate + acetyl-CoA + H2O = (S)-malate + CoA + H(+)</text>
        <dbReference type="Rhea" id="RHEA:18181"/>
        <dbReference type="ChEBI" id="CHEBI:15377"/>
        <dbReference type="ChEBI" id="CHEBI:15378"/>
        <dbReference type="ChEBI" id="CHEBI:15589"/>
        <dbReference type="ChEBI" id="CHEBI:36655"/>
        <dbReference type="ChEBI" id="CHEBI:57287"/>
        <dbReference type="ChEBI" id="CHEBI:57288"/>
        <dbReference type="EC" id="2.3.3.9"/>
    </reaction>
</comment>
<evidence type="ECO:0000256" key="2">
    <source>
        <dbReference type="ARBA" id="ARBA00012636"/>
    </source>
</evidence>
<dbReference type="CDD" id="cd00727">
    <property type="entry name" value="malate_synt_A"/>
    <property type="match status" value="1"/>
</dbReference>
<dbReference type="InterPro" id="IPR006252">
    <property type="entry name" value="Malate_synthA"/>
</dbReference>
<dbReference type="EC" id="2.3.3.9" evidence="2 7"/>
<comment type="similarity">
    <text evidence="1 7">Belongs to the malate synthase family.</text>
</comment>
<name>A0ABQ3VQ57_9CHLR</name>
<feature type="domain" description="Malate synthase TIM barrel" evidence="8">
    <location>
        <begin position="162"/>
        <end position="406"/>
    </location>
</feature>
<dbReference type="InterPro" id="IPR046363">
    <property type="entry name" value="MS_N_TIM-barrel_dom"/>
</dbReference>
<dbReference type="InterPro" id="IPR011076">
    <property type="entry name" value="Malate_synth_sf"/>
</dbReference>
<evidence type="ECO:0000313" key="11">
    <source>
        <dbReference type="EMBL" id="GHO87819.1"/>
    </source>
</evidence>
<gene>
    <name evidence="11" type="ORF">KSZ_58250</name>
</gene>
<dbReference type="InterPro" id="IPR048355">
    <property type="entry name" value="MS_C"/>
</dbReference>
<reference evidence="11 12" key="1">
    <citation type="journal article" date="2021" name="Int. J. Syst. Evol. Microbiol.">
        <title>Reticulibacter mediterranei gen. nov., sp. nov., within the new family Reticulibacteraceae fam. nov., and Ktedonospora formicarum gen. nov., sp. nov., Ktedonobacter robiniae sp. nov., Dictyobacter formicarum sp. nov. and Dictyobacter arantiisoli sp. nov., belonging to the class Ktedonobacteria.</title>
        <authorList>
            <person name="Yabe S."/>
            <person name="Zheng Y."/>
            <person name="Wang C.M."/>
            <person name="Sakai Y."/>
            <person name="Abe K."/>
            <person name="Yokota A."/>
            <person name="Donadio S."/>
            <person name="Cavaletti L."/>
            <person name="Monciardini P."/>
        </authorList>
    </citation>
    <scope>NUCLEOTIDE SEQUENCE [LARGE SCALE GENOMIC DNA]</scope>
    <source>
        <strain evidence="11 12">SOSP1-9</strain>
    </source>
</reference>
<evidence type="ECO:0000259" key="8">
    <source>
        <dbReference type="Pfam" id="PF01274"/>
    </source>
</evidence>
<protein>
    <recommendedName>
        <fullName evidence="2 7">Malate synthase</fullName>
        <ecNumber evidence="2 7">2.3.3.9</ecNumber>
    </recommendedName>
</protein>
<dbReference type="InterPro" id="IPR044856">
    <property type="entry name" value="Malate_synth_C_sf"/>
</dbReference>
<keyword evidence="5 7" id="KW-0808">Transferase</keyword>
<evidence type="ECO:0000313" key="12">
    <source>
        <dbReference type="Proteomes" id="UP000635565"/>
    </source>
</evidence>
<dbReference type="PANTHER" id="PTHR42902">
    <property type="entry name" value="MALATE SYNTHASE"/>
    <property type="match status" value="1"/>
</dbReference>
<sequence>MTEQQLSVDGVEVRAAVTPEFAEILTPEALQFIALLTRSVGERRRELLERRVQRQRDIDAGQLPHFLPDTEHIRSGDWTIAPLPADLQDRRVEITGPVERKMVINALNSGAKVFMADFEDAHSPTWDATIQGQINVRDAVRRTISYSSPEGKQYKLNEQTAVLLVRPRGWHLDEKHVYVDGRPVPGGIFDFGLYFFHNVHQLLRNGTGPYFYLPKLESHLEARLWNDVFVRAQQALGIPEGTIKATVLIETILATFEMDEILYELRNHSAGLNCGRWDYIFSVIKKLHNHPEFLLPDRAQVTMTTHFMRSYSLLTIATCHRRLAPAIGGMAAQIPIKNDPVANEEALSRVRADKNREANDGHDGTWVAHPGLVSIALEEFNAVMKTPNQIDRKRDDVQVTEADLLQMPQGTITEAGLRNNISVSLQYLESWLRGNGCVPINNLMEDAATVEISRAQIWQWIRHPQGVLDDGRKVTLDLFRQLMAEELDRLEEKLGEPAYANSKFSEAARILDELISSDTFIEFLTLPAYKYLP</sequence>
<dbReference type="InterPro" id="IPR019830">
    <property type="entry name" value="Malate_synthase_CS"/>
</dbReference>